<sequence length="132" mass="15198">MAQNIKVEELSPEIKQQLDKQYNETLAKHGLSREIADQMDRGMDNIIARADQQALEFTSLTINERILHAKTNLYYYNKIDYGTQGKKITGSCINIAKVPYLAVVDIDINKSLDDEQRKIVRDELLEQLKKDT</sequence>
<organism evidence="1 2">
    <name type="scientific">Streblomastix strix</name>
    <dbReference type="NCBI Taxonomy" id="222440"/>
    <lineage>
        <taxon>Eukaryota</taxon>
        <taxon>Metamonada</taxon>
        <taxon>Preaxostyla</taxon>
        <taxon>Oxymonadida</taxon>
        <taxon>Streblomastigidae</taxon>
        <taxon>Streblomastix</taxon>
    </lineage>
</organism>
<feature type="non-terminal residue" evidence="1">
    <location>
        <position position="132"/>
    </location>
</feature>
<name>A0A5J4TN80_9EUKA</name>
<dbReference type="Proteomes" id="UP000324800">
    <property type="component" value="Unassembled WGS sequence"/>
</dbReference>
<evidence type="ECO:0000313" key="2">
    <source>
        <dbReference type="Proteomes" id="UP000324800"/>
    </source>
</evidence>
<gene>
    <name evidence="1" type="ORF">EZS28_045130</name>
</gene>
<comment type="caution">
    <text evidence="1">The sequence shown here is derived from an EMBL/GenBank/DDBJ whole genome shotgun (WGS) entry which is preliminary data.</text>
</comment>
<protein>
    <submittedName>
        <fullName evidence="1">Uncharacterized protein</fullName>
    </submittedName>
</protein>
<dbReference type="AlphaFoldDB" id="A0A5J4TN80"/>
<evidence type="ECO:0000313" key="1">
    <source>
        <dbReference type="EMBL" id="KAA6359342.1"/>
    </source>
</evidence>
<dbReference type="EMBL" id="SNRW01028533">
    <property type="protein sequence ID" value="KAA6359342.1"/>
    <property type="molecule type" value="Genomic_DNA"/>
</dbReference>
<proteinExistence type="predicted"/>
<dbReference type="OrthoDB" id="10384704at2759"/>
<reference evidence="1 2" key="1">
    <citation type="submission" date="2019-03" db="EMBL/GenBank/DDBJ databases">
        <title>Single cell metagenomics reveals metabolic interactions within the superorganism composed of flagellate Streblomastix strix and complex community of Bacteroidetes bacteria on its surface.</title>
        <authorList>
            <person name="Treitli S.C."/>
            <person name="Kolisko M."/>
            <person name="Husnik F."/>
            <person name="Keeling P."/>
            <person name="Hampl V."/>
        </authorList>
    </citation>
    <scope>NUCLEOTIDE SEQUENCE [LARGE SCALE GENOMIC DNA]</scope>
    <source>
        <strain evidence="1">ST1C</strain>
    </source>
</reference>
<accession>A0A5J4TN80</accession>